<name>A0ABQ5K870_9EUKA</name>
<gene>
    <name evidence="2" type="ORF">ADUPG1_005038</name>
</gene>
<proteinExistence type="predicted"/>
<dbReference type="InterPro" id="IPR010920">
    <property type="entry name" value="LSM_dom_sf"/>
</dbReference>
<dbReference type="EMBL" id="BQXS01007925">
    <property type="protein sequence ID" value="GKT28746.1"/>
    <property type="molecule type" value="Genomic_DNA"/>
</dbReference>
<keyword evidence="3" id="KW-1185">Reference proteome</keyword>
<protein>
    <recommendedName>
        <fullName evidence="1">Sm domain-containing protein</fullName>
    </recommendedName>
</protein>
<evidence type="ECO:0000259" key="1">
    <source>
        <dbReference type="SMART" id="SM00651"/>
    </source>
</evidence>
<dbReference type="Proteomes" id="UP001057375">
    <property type="component" value="Unassembled WGS sequence"/>
</dbReference>
<organism evidence="2 3">
    <name type="scientific">Aduncisulcus paluster</name>
    <dbReference type="NCBI Taxonomy" id="2918883"/>
    <lineage>
        <taxon>Eukaryota</taxon>
        <taxon>Metamonada</taxon>
        <taxon>Carpediemonas-like organisms</taxon>
        <taxon>Aduncisulcus</taxon>
    </lineage>
</organism>
<dbReference type="Pfam" id="PF01423">
    <property type="entry name" value="LSM"/>
    <property type="match status" value="1"/>
</dbReference>
<reference evidence="2" key="1">
    <citation type="submission" date="2022-03" db="EMBL/GenBank/DDBJ databases">
        <title>Draft genome sequence of Aduncisulcus paluster, a free-living microaerophilic Fornicata.</title>
        <authorList>
            <person name="Yuyama I."/>
            <person name="Kume K."/>
            <person name="Tamura T."/>
            <person name="Inagaki Y."/>
            <person name="Hashimoto T."/>
        </authorList>
    </citation>
    <scope>NUCLEOTIDE SEQUENCE</scope>
    <source>
        <strain evidence="2">NY0171</strain>
    </source>
</reference>
<sequence>MQPFHILLGAQGYPIIITLKDSNMIVIGKLFKHDGFGNIHLKEVTIMSKIYSHRYSTSKYFIRGTAVETIRLSQHSVKSVRENNRYHMIRARNASE</sequence>
<evidence type="ECO:0000313" key="2">
    <source>
        <dbReference type="EMBL" id="GKT28746.1"/>
    </source>
</evidence>
<dbReference type="SMART" id="SM00651">
    <property type="entry name" value="Sm"/>
    <property type="match status" value="1"/>
</dbReference>
<dbReference type="Gene3D" id="2.30.30.100">
    <property type="match status" value="1"/>
</dbReference>
<comment type="caution">
    <text evidence="2">The sequence shown here is derived from an EMBL/GenBank/DDBJ whole genome shotgun (WGS) entry which is preliminary data.</text>
</comment>
<accession>A0ABQ5K870</accession>
<dbReference type="InterPro" id="IPR001163">
    <property type="entry name" value="Sm_dom_euk/arc"/>
</dbReference>
<feature type="domain" description="Sm" evidence="1">
    <location>
        <begin position="5"/>
        <end position="72"/>
    </location>
</feature>
<evidence type="ECO:0000313" key="3">
    <source>
        <dbReference type="Proteomes" id="UP001057375"/>
    </source>
</evidence>
<dbReference type="SUPFAM" id="SSF50182">
    <property type="entry name" value="Sm-like ribonucleoproteins"/>
    <property type="match status" value="1"/>
</dbReference>